<proteinExistence type="predicted"/>
<dbReference type="CDD" id="cd06853">
    <property type="entry name" value="GT_WecA_like"/>
    <property type="match status" value="1"/>
</dbReference>
<dbReference type="GO" id="GO:0044038">
    <property type="term" value="P:cell wall macromolecule biosynthetic process"/>
    <property type="evidence" value="ECO:0007669"/>
    <property type="project" value="TreeGrafter"/>
</dbReference>
<dbReference type="Pfam" id="PF00953">
    <property type="entry name" value="Glycos_transf_4"/>
    <property type="match status" value="1"/>
</dbReference>
<sequence length="388" mass="40787">MGEDYAIPGQEYALVFAAATLVTFLITGGVRAVATAIGAFTPIRDRDVHVRPTPRMGGVAVYLGVAAGVLMALQLPRLSRAFESSSEIKGVLVAGAVIVLIGVLDDRFDLDAVTKLAGQILSAGILVLFGVQWVQMWVPADNPEGGTTVSFDSVQGAAITVLLTLVLANAMNFIDGLDGLLTGVAMIAAIGLFVFSVHQLVVSKDDTSASQPPLIAAALVGACLGFLPHNFSPARIFMGDSGSMFIGLTMAAATTSAGGKLDTSTFGGRSTVALLAPLIVVLAVVFIPVLDFLLAVVRRTREGRHPFSADKRHLHHRMLAIGHTQRQAVLIFYLWAALLSASAVSLAFVTDAQPVAWLTAAGVLVALTLTLWPWARARRLRRSRAGVG</sequence>
<evidence type="ECO:0000256" key="1">
    <source>
        <dbReference type="ARBA" id="ARBA00004651"/>
    </source>
</evidence>
<evidence type="ECO:0000313" key="9">
    <source>
        <dbReference type="EMBL" id="GGM18059.1"/>
    </source>
</evidence>
<dbReference type="AlphaFoldDB" id="A0A917WP36"/>
<comment type="cofactor">
    <cofactor evidence="7">
        <name>Mg(2+)</name>
        <dbReference type="ChEBI" id="CHEBI:18420"/>
    </cofactor>
</comment>
<feature type="transmembrane region" description="Helical" evidence="8">
    <location>
        <begin position="355"/>
        <end position="375"/>
    </location>
</feature>
<evidence type="ECO:0000256" key="3">
    <source>
        <dbReference type="ARBA" id="ARBA00022679"/>
    </source>
</evidence>
<feature type="transmembrane region" description="Helical" evidence="8">
    <location>
        <begin position="243"/>
        <end position="261"/>
    </location>
</feature>
<keyword evidence="4 8" id="KW-0812">Transmembrane</keyword>
<feature type="transmembrane region" description="Helical" evidence="8">
    <location>
        <begin position="154"/>
        <end position="173"/>
    </location>
</feature>
<feature type="transmembrane region" description="Helical" evidence="8">
    <location>
        <begin position="59"/>
        <end position="76"/>
    </location>
</feature>
<feature type="transmembrane region" description="Helical" evidence="8">
    <location>
        <begin position="328"/>
        <end position="349"/>
    </location>
</feature>
<reference evidence="9" key="2">
    <citation type="submission" date="2020-09" db="EMBL/GenBank/DDBJ databases">
        <authorList>
            <person name="Sun Q."/>
            <person name="Zhou Y."/>
        </authorList>
    </citation>
    <scope>NUCLEOTIDE SEQUENCE</scope>
    <source>
        <strain evidence="9">CGMCC 4.7308</strain>
    </source>
</reference>
<feature type="transmembrane region" description="Helical" evidence="8">
    <location>
        <begin position="12"/>
        <end position="38"/>
    </location>
</feature>
<keyword evidence="6 8" id="KW-0472">Membrane</keyword>
<keyword evidence="2" id="KW-1003">Cell membrane</keyword>
<keyword evidence="5 8" id="KW-1133">Transmembrane helix</keyword>
<evidence type="ECO:0000256" key="4">
    <source>
        <dbReference type="ARBA" id="ARBA00022692"/>
    </source>
</evidence>
<evidence type="ECO:0000256" key="7">
    <source>
        <dbReference type="PIRSR" id="PIRSR600715-1"/>
    </source>
</evidence>
<evidence type="ECO:0000256" key="2">
    <source>
        <dbReference type="ARBA" id="ARBA00022475"/>
    </source>
</evidence>
<dbReference type="PANTHER" id="PTHR22926">
    <property type="entry name" value="PHOSPHO-N-ACETYLMURAMOYL-PENTAPEPTIDE-TRANSFERASE"/>
    <property type="match status" value="1"/>
</dbReference>
<comment type="caution">
    <text evidence="9">The sequence shown here is derived from an EMBL/GenBank/DDBJ whole genome shotgun (WGS) entry which is preliminary data.</text>
</comment>
<keyword evidence="7" id="KW-0479">Metal-binding</keyword>
<dbReference type="PROSITE" id="PS01348">
    <property type="entry name" value="MRAY_2"/>
    <property type="match status" value="1"/>
</dbReference>
<dbReference type="GO" id="GO:0046872">
    <property type="term" value="F:metal ion binding"/>
    <property type="evidence" value="ECO:0007669"/>
    <property type="project" value="UniProtKB-KW"/>
</dbReference>
<feature type="binding site" evidence="7">
    <location>
        <position position="172"/>
    </location>
    <ligand>
        <name>Mg(2+)</name>
        <dbReference type="ChEBI" id="CHEBI:18420"/>
    </ligand>
</feature>
<feature type="transmembrane region" description="Helical" evidence="8">
    <location>
        <begin position="213"/>
        <end position="231"/>
    </location>
</feature>
<evidence type="ECO:0000313" key="10">
    <source>
        <dbReference type="Proteomes" id="UP000655208"/>
    </source>
</evidence>
<dbReference type="GO" id="GO:0005886">
    <property type="term" value="C:plasma membrane"/>
    <property type="evidence" value="ECO:0007669"/>
    <property type="project" value="UniProtKB-SubCell"/>
</dbReference>
<comment type="subcellular location">
    <subcellularLocation>
        <location evidence="1">Cell membrane</location>
        <topology evidence="1">Multi-pass membrane protein</topology>
    </subcellularLocation>
</comment>
<evidence type="ECO:0000256" key="5">
    <source>
        <dbReference type="ARBA" id="ARBA00022989"/>
    </source>
</evidence>
<dbReference type="PANTHER" id="PTHR22926:SF3">
    <property type="entry name" value="UNDECAPRENYL-PHOSPHATE ALPHA-N-ACETYLGLUCOSAMINYL 1-PHOSPHATE TRANSFERASE"/>
    <property type="match status" value="1"/>
</dbReference>
<keyword evidence="3 9" id="KW-0808">Transferase</keyword>
<dbReference type="RefSeq" id="WP_188944886.1">
    <property type="nucleotide sequence ID" value="NZ_BMNA01000019.1"/>
</dbReference>
<dbReference type="Proteomes" id="UP000655208">
    <property type="component" value="Unassembled WGS sequence"/>
</dbReference>
<feature type="transmembrane region" description="Helical" evidence="8">
    <location>
        <begin position="273"/>
        <end position="297"/>
    </location>
</feature>
<keyword evidence="7" id="KW-0460">Magnesium</keyword>
<evidence type="ECO:0000256" key="8">
    <source>
        <dbReference type="SAM" id="Phobius"/>
    </source>
</evidence>
<dbReference type="GO" id="GO:0009103">
    <property type="term" value="P:lipopolysaccharide biosynthetic process"/>
    <property type="evidence" value="ECO:0007669"/>
    <property type="project" value="TreeGrafter"/>
</dbReference>
<feature type="transmembrane region" description="Helical" evidence="8">
    <location>
        <begin position="116"/>
        <end position="134"/>
    </location>
</feature>
<feature type="binding site" evidence="7">
    <location>
        <position position="240"/>
    </location>
    <ligand>
        <name>Mg(2+)</name>
        <dbReference type="ChEBI" id="CHEBI:18420"/>
    </ligand>
</feature>
<dbReference type="InterPro" id="IPR000715">
    <property type="entry name" value="Glycosyl_transferase_4"/>
</dbReference>
<feature type="transmembrane region" description="Helical" evidence="8">
    <location>
        <begin position="180"/>
        <end position="201"/>
    </location>
</feature>
<protein>
    <submittedName>
        <fullName evidence="9">Undecaprenyl-phosphate alpha-N-acetylglucosaminyl 1-phosphate transferase</fullName>
    </submittedName>
</protein>
<keyword evidence="10" id="KW-1185">Reference proteome</keyword>
<gene>
    <name evidence="9" type="primary">rfe</name>
    <name evidence="9" type="ORF">GCM10011594_42670</name>
</gene>
<dbReference type="GO" id="GO:0016780">
    <property type="term" value="F:phosphotransferase activity, for other substituted phosphate groups"/>
    <property type="evidence" value="ECO:0007669"/>
    <property type="project" value="InterPro"/>
</dbReference>
<dbReference type="EMBL" id="BMNA01000019">
    <property type="protein sequence ID" value="GGM18059.1"/>
    <property type="molecule type" value="Genomic_DNA"/>
</dbReference>
<evidence type="ECO:0000256" key="6">
    <source>
        <dbReference type="ARBA" id="ARBA00023136"/>
    </source>
</evidence>
<dbReference type="InterPro" id="IPR018480">
    <property type="entry name" value="PNAcMuramoyl-5peptid_Trfase_CS"/>
</dbReference>
<dbReference type="GO" id="GO:0071555">
    <property type="term" value="P:cell wall organization"/>
    <property type="evidence" value="ECO:0007669"/>
    <property type="project" value="TreeGrafter"/>
</dbReference>
<name>A0A917WP36_9ACTN</name>
<feature type="transmembrane region" description="Helical" evidence="8">
    <location>
        <begin position="88"/>
        <end position="104"/>
    </location>
</feature>
<organism evidence="9 10">
    <name type="scientific">Nakamurella endophytica</name>
    <dbReference type="NCBI Taxonomy" id="1748367"/>
    <lineage>
        <taxon>Bacteria</taxon>
        <taxon>Bacillati</taxon>
        <taxon>Actinomycetota</taxon>
        <taxon>Actinomycetes</taxon>
        <taxon>Nakamurellales</taxon>
        <taxon>Nakamurellaceae</taxon>
        <taxon>Nakamurella</taxon>
    </lineage>
</organism>
<reference evidence="9" key="1">
    <citation type="journal article" date="2014" name="Int. J. Syst. Evol. Microbiol.">
        <title>Complete genome sequence of Corynebacterium casei LMG S-19264T (=DSM 44701T), isolated from a smear-ripened cheese.</title>
        <authorList>
            <consortium name="US DOE Joint Genome Institute (JGI-PGF)"/>
            <person name="Walter F."/>
            <person name="Albersmeier A."/>
            <person name="Kalinowski J."/>
            <person name="Ruckert C."/>
        </authorList>
    </citation>
    <scope>NUCLEOTIDE SEQUENCE</scope>
    <source>
        <strain evidence="9">CGMCC 4.7308</strain>
    </source>
</reference>
<accession>A0A917WP36</accession>